<dbReference type="PROSITE" id="PS51272">
    <property type="entry name" value="SLH"/>
    <property type="match status" value="3"/>
</dbReference>
<feature type="compositionally biased region" description="Gly residues" evidence="2">
    <location>
        <begin position="2117"/>
        <end position="2128"/>
    </location>
</feature>
<evidence type="ECO:0000313" key="4">
    <source>
        <dbReference type="EMBL" id="MBS5333819.1"/>
    </source>
</evidence>
<feature type="domain" description="SLH" evidence="3">
    <location>
        <begin position="2427"/>
        <end position="2490"/>
    </location>
</feature>
<dbReference type="EMBL" id="JAGZGG010000066">
    <property type="protein sequence ID" value="MBS5333819.1"/>
    <property type="molecule type" value="Genomic_DNA"/>
</dbReference>
<accession>A0A943DFD4</accession>
<dbReference type="Pfam" id="PF18657">
    <property type="entry name" value="YDG"/>
    <property type="match status" value="1"/>
</dbReference>
<feature type="domain" description="SLH" evidence="3">
    <location>
        <begin position="2366"/>
        <end position="2425"/>
    </location>
</feature>
<keyword evidence="1" id="KW-0677">Repeat</keyword>
<organism evidence="4 5">
    <name type="scientific">Subdoligranulum variabile</name>
    <dbReference type="NCBI Taxonomy" id="214851"/>
    <lineage>
        <taxon>Bacteria</taxon>
        <taxon>Bacillati</taxon>
        <taxon>Bacillota</taxon>
        <taxon>Clostridia</taxon>
        <taxon>Eubacteriales</taxon>
        <taxon>Oscillospiraceae</taxon>
        <taxon>Subdoligranulum</taxon>
    </lineage>
</organism>
<dbReference type="SMART" id="SM00710">
    <property type="entry name" value="PbH1"/>
    <property type="match status" value="7"/>
</dbReference>
<dbReference type="Pfam" id="PF18676">
    <property type="entry name" value="MBG_2"/>
    <property type="match status" value="1"/>
</dbReference>
<comment type="caution">
    <text evidence="4">The sequence shown here is derived from an EMBL/GenBank/DDBJ whole genome shotgun (WGS) entry which is preliminary data.</text>
</comment>
<dbReference type="InterPro" id="IPR012334">
    <property type="entry name" value="Pectin_lyas_fold"/>
</dbReference>
<name>A0A943DFD4_9FIRM</name>
<evidence type="ECO:0000259" key="3">
    <source>
        <dbReference type="PROSITE" id="PS51272"/>
    </source>
</evidence>
<evidence type="ECO:0000256" key="1">
    <source>
        <dbReference type="ARBA" id="ARBA00022737"/>
    </source>
</evidence>
<dbReference type="InterPro" id="IPR041286">
    <property type="entry name" value="MBG_2"/>
</dbReference>
<dbReference type="InterPro" id="IPR011050">
    <property type="entry name" value="Pectin_lyase_fold/virulence"/>
</dbReference>
<evidence type="ECO:0000256" key="2">
    <source>
        <dbReference type="SAM" id="MobiDB-lite"/>
    </source>
</evidence>
<gene>
    <name evidence="4" type="ORF">KHY36_15020</name>
</gene>
<reference evidence="4" key="1">
    <citation type="submission" date="2021-02" db="EMBL/GenBank/DDBJ databases">
        <title>Infant gut strain persistence is associated with maternal origin, phylogeny, and functional potential including surface adhesion and iron acquisition.</title>
        <authorList>
            <person name="Lou Y.C."/>
        </authorList>
    </citation>
    <scope>NUCLEOTIDE SEQUENCE</scope>
    <source>
        <strain evidence="4">L3_101_000M1_dasL3_101_000M1_concoct_87</strain>
    </source>
</reference>
<evidence type="ECO:0000313" key="5">
    <source>
        <dbReference type="Proteomes" id="UP000759273"/>
    </source>
</evidence>
<dbReference type="Pfam" id="PF00395">
    <property type="entry name" value="SLH"/>
    <property type="match status" value="3"/>
</dbReference>
<dbReference type="Gene3D" id="2.160.20.10">
    <property type="entry name" value="Single-stranded right-handed beta-helix, Pectin lyase-like"/>
    <property type="match status" value="1"/>
</dbReference>
<dbReference type="SUPFAM" id="SSF51126">
    <property type="entry name" value="Pectin lyase-like"/>
    <property type="match status" value="1"/>
</dbReference>
<feature type="non-terminal residue" evidence="4">
    <location>
        <position position="2584"/>
    </location>
</feature>
<dbReference type="InterPro" id="IPR006626">
    <property type="entry name" value="PbH1"/>
</dbReference>
<dbReference type="InterPro" id="IPR041248">
    <property type="entry name" value="YDG"/>
</dbReference>
<proteinExistence type="predicted"/>
<sequence>MSGNAPAECICETHCKQGAINPDCPVCSAEDADLTACKGTAEAACICTDRCSEEMVNLDCPICSAENADFSACLGKEAAALAAFALPQADHTHCVCGGNGDVNGHNHDAAGTEWKTADSLPVSVGSYYLTQSVSGDWTVPTGEVNLCLNGQTISGSITVGSGATLTLTDCFGNGKVQGGVLVNGGKFELYSGTITGGVQVGIKGGTYQTGSSFTMYGGEITGNKAGSGSGGGVFLVGTTNQTDPPRFTMHGGTISDNTAGASDGGGGGVYVGEKCSFTMDGGTITGNTATAGNGGGIYIHFNAGRVSISNATITSNKASATGSTSYGHGGGIYSERGVTVENVTITGNNSTFEGGGIYGKGAITLTDATVADNSGYDVYYGGGESTTHKLTVSGSVKAGYYANYAWKLPILVSGALSKDSVIHVGVREGINLGAIAEPASGVTLSAENFEADAADSETSLGKDGKVYLVPCTHEMDDTGYTCKKCKTQFDARVGDSAYYQTLTKAFDAARGNTVTLLRDVTLTENCSSSYTYSATLDLNGKTVSSGSYPISVGGGNNPTTLTVKDSETGGGTQALTVKFLVYSNGTLAIDDSYTGDVSCVELQAGGALERFGGKIGELVLSNAAAGSTSTGYGLKLWNGNTNACTIGKFTDNNKSKSLTVKDLLGTDYAKCELYGENSGTWSVVDKSTKIAELTGYTAYKVQFPECVHQCDDDTVAEPVCSVCNKKLYTKITAQSTDGTTKTAYFTEDSALEHGYAEAIQTLNGWSAAGCTEPTLTLLRDMYAFGTSMPLTGTLTLEGGTHTAKNVTVAENADVTFASGSYRGATIDGTATVKEGVTFTSTVTVNGTLNAKDGTFTGNVKFNGSSIANISGGSFTSDKTHGGVEFFNSSVTGTISGGTFVFADFYTTKVKLSGGTFKEIKSYGDHKLADLLAEGAAYYGSSNNQAVTNDRLNTLENVKVVSHTHDGGTDGKGICSVCKKQMTASLTVGGKTSWYAAFATAIEAANAADGAKTITLYQNVDDTVYGKRTAYELTRGPVTLATGGKRVDGVDLIAKGISLTVTGSNGSFYVTVDGKDAELTVNDKDTKLAIVTAKNGGKLSLSNGAFSRVAVKDDGSSASLSGGSYGEITSDTGYVKPYALLAKGYAYKETTDNKWLPNANSIPSEVTVEKAPFAVEKIYPNSDTNYTGNSAFATDGSITLTAVIAPETEGVTYTYWWELFNESTKDWTITFRNVNSATHTGGQSKTLSISGLPENSIYQYRVDVRSSDNYQCYSEPFTVTRHQHSWIYTASGATITAKCNQCDASGGSVTIAAPAELTYSGEGKPATVTASSDWQGPAASGIAISYIKSGTHIQQLENGALPTNAGTYTASITLDNATASVEYTIAKAAPTASDFTFTAPTSLTYDGNVKSATVSPAKAGTVDVIVKYYDKDGEEATPKNAGEYTVKIDVAESTNYAAANGLTADGWKFSITKAAAPTMQPIELTVINGLAKTYLVNLPALPALGDNCKYGSIKYEACNFNLIGVGGYANSTAMITSNDEFQLNVPAVESQTEGSVGTVGVKITTDNYQDMLLTVKVIAKNKIVPVLDGEITATPITFGQILRVSTITGTMKDDGKPVEGTFEWTYPSTKPDKAGDYEADWTFTPAAGYEEYATATGTVTIKVNKATPTFTAPTAQENLTYTGQEQALITAGSVTDYSTMQYSLTENGTYSQDIPTGTDAGAYTVWYRVIGDANHKDTAPASVAVSIGKKPLTITGVTAESKPYDGTKNAGITSVTFDGVNLNRGTDYTVTANFDDASVDSGKNVTATVTLMGQAAKNYALEQSSFPTTGSITKAAAPDFTKETALTIVNGYEKTYTVTLPALPTLETPKEYGAPTYELGGITLDGSYYTGGAKVENGKLILPIQKNDVKTTGPVGTVTVVIKSTNYEDITLTVNVNATNKLVPTVTAPTANALTYNGAEQALVTAGKTTGGTMLYRLDNSEWSEQLPTAKNAGEYTVWYKVQGNAEYADVAEQNVTVTVAKKSVTVTALDKSAYTGSTAPDLGSPEADKDYKVEGLVGADTLSGTVTLDYAQTPDMSKTGETAINITGTLSNDNYEITYVSGTLTVSKQSSSDDGSSSGGSGGDGGSSSGDSDDSDNNDNTNQPEDKPQAPVTGETKPIQPDKNGNAAVDNNSVQSAIDKAKQDAKENGTTENGIAVTVPITQTAGQTSFNVTIKAQTLDLLVKENVRQFTVATDHLVSVNIGLDTLKQLDSVSAGGDIILRADKVDALRSTEAKAAIGTRPVYDLSLVYLSGGKETPITNLNGHTVSVRLPYTPAKGEQTGNLYAVYVDDAGKVEWITRSSYDASQKAVVFETGHFSVYGVGYKNPAPAFTDITGHWAADNILFAASRGLLSGTSDTTFSPGTGMTRGMFVTALGRLAGINPDSYKTGKFTDVKADAYYAPYVNWAAQTGIVTGVTATTFAPDTNINREQMAVIMKNYAAKLGYDLPQTLKAVTFADNANISSWAKDAVRAMQQAGILAGKNGNKFDPKGTATRAEVATVLRRFVEIVIDSQTANGWQQNDSGQWSYYRNGKPVKGWLSDDQK</sequence>
<protein>
    <submittedName>
        <fullName evidence="4">S-layer homology domain-containing protein</fullName>
    </submittedName>
</protein>
<feature type="domain" description="SLH" evidence="3">
    <location>
        <begin position="2493"/>
        <end position="2556"/>
    </location>
</feature>
<dbReference type="Proteomes" id="UP000759273">
    <property type="component" value="Unassembled WGS sequence"/>
</dbReference>
<feature type="region of interest" description="Disordered" evidence="2">
    <location>
        <begin position="2107"/>
        <end position="2172"/>
    </location>
</feature>
<dbReference type="InterPro" id="IPR001119">
    <property type="entry name" value="SLH_dom"/>
</dbReference>